<dbReference type="RefSeq" id="WP_268807663.1">
    <property type="nucleotide sequence ID" value="NZ_FQTY01000003.1"/>
</dbReference>
<accession>A0A1M4UF78</accession>
<keyword evidence="2" id="KW-1185">Reference proteome</keyword>
<dbReference type="EMBL" id="FQTY01000003">
    <property type="protein sequence ID" value="SHE55243.1"/>
    <property type="molecule type" value="Genomic_DNA"/>
</dbReference>
<dbReference type="Proteomes" id="UP000184114">
    <property type="component" value="Unassembled WGS sequence"/>
</dbReference>
<gene>
    <name evidence="1" type="ORF">SAMN02745784_01046</name>
</gene>
<evidence type="ECO:0000313" key="1">
    <source>
        <dbReference type="EMBL" id="SHE55243.1"/>
    </source>
</evidence>
<organism evidence="1 2">
    <name type="scientific">Tissierella praeacuta DSM 18095</name>
    <dbReference type="NCBI Taxonomy" id="1123404"/>
    <lineage>
        <taxon>Bacteria</taxon>
        <taxon>Bacillati</taxon>
        <taxon>Bacillota</taxon>
        <taxon>Tissierellia</taxon>
        <taxon>Tissierellales</taxon>
        <taxon>Tissierellaceae</taxon>
        <taxon>Tissierella</taxon>
    </lineage>
</organism>
<dbReference type="STRING" id="1123404.SAMN02745784_01046"/>
<sequence length="44" mass="4950">MKDKKVSAEELKILISEFLKEHKSGSLATCMNNIPRSSPVQYVV</sequence>
<dbReference type="SUPFAM" id="SSF50475">
    <property type="entry name" value="FMN-binding split barrel"/>
    <property type="match status" value="1"/>
</dbReference>
<dbReference type="GeneID" id="90996777"/>
<protein>
    <submittedName>
        <fullName evidence="1">Uncharacterized protein</fullName>
    </submittedName>
</protein>
<evidence type="ECO:0000313" key="2">
    <source>
        <dbReference type="Proteomes" id="UP000184114"/>
    </source>
</evidence>
<proteinExistence type="predicted"/>
<dbReference type="AlphaFoldDB" id="A0A1M4UF78"/>
<reference evidence="2" key="1">
    <citation type="submission" date="2016-11" db="EMBL/GenBank/DDBJ databases">
        <authorList>
            <person name="Varghese N."/>
            <person name="Submissions S."/>
        </authorList>
    </citation>
    <scope>NUCLEOTIDE SEQUENCE [LARGE SCALE GENOMIC DNA]</scope>
    <source>
        <strain evidence="2">DSM 18095</strain>
    </source>
</reference>
<name>A0A1M4UF78_9FIRM</name>